<evidence type="ECO:0000256" key="5">
    <source>
        <dbReference type="SAM" id="SignalP"/>
    </source>
</evidence>
<reference evidence="7" key="1">
    <citation type="journal article" date="2013" name="Genome Announc.">
        <title>Genome Sequence of Halanaerobium saccharolyticum subsp. saccharolyticum Strain DSM 6643T, a Halophilic Hydrogen-Producing Bacterium.</title>
        <authorList>
            <person name="Kivisto A."/>
            <person name="Larjo A."/>
            <person name="Ciranna A."/>
            <person name="Santala V."/>
            <person name="Roos C."/>
            <person name="Karp M."/>
        </authorList>
    </citation>
    <scope>NUCLEOTIDE SEQUENCE [LARGE SCALE GENOMIC DNA]</scope>
    <source>
        <strain evidence="7">DSM 6643</strain>
    </source>
</reference>
<keyword evidence="7" id="KW-1185">Reference proteome</keyword>
<organism evidence="6 7">
    <name type="scientific">Halanaerobium saccharolyticum subsp. saccharolyticum DSM 6643</name>
    <dbReference type="NCBI Taxonomy" id="1293054"/>
    <lineage>
        <taxon>Bacteria</taxon>
        <taxon>Bacillati</taxon>
        <taxon>Bacillota</taxon>
        <taxon>Clostridia</taxon>
        <taxon>Halanaerobiales</taxon>
        <taxon>Halanaerobiaceae</taxon>
        <taxon>Halanaerobium</taxon>
    </lineage>
</organism>
<dbReference type="NCBIfam" id="TIGR00787">
    <property type="entry name" value="dctP"/>
    <property type="match status" value="1"/>
</dbReference>
<dbReference type="NCBIfam" id="NF037995">
    <property type="entry name" value="TRAP_S1"/>
    <property type="match status" value="1"/>
</dbReference>
<dbReference type="PANTHER" id="PTHR33376">
    <property type="match status" value="1"/>
</dbReference>
<dbReference type="GO" id="GO:0030288">
    <property type="term" value="C:outer membrane-bounded periplasmic space"/>
    <property type="evidence" value="ECO:0007669"/>
    <property type="project" value="InterPro"/>
</dbReference>
<accession>M5E4S2</accession>
<dbReference type="PIRSF" id="PIRSF006470">
    <property type="entry name" value="DctB"/>
    <property type="match status" value="1"/>
</dbReference>
<keyword evidence="4 5" id="KW-0732">Signal</keyword>
<feature type="signal peptide" evidence="5">
    <location>
        <begin position="1"/>
        <end position="26"/>
    </location>
</feature>
<sequence length="332" mass="37109">MKKCQISSILVMILLVSLILSGSIFAADYEMKIGHSQSVKTPRHKACVYFKLIVERETDGRVEVKIYPSNQLGTEAEMLESVKMGAIQATLGGQFEAASPKLLIYTMPFLFEDISAVHDIIRGPIGDKIASAAEANDIKILATGVAGGLRNFSNNERAIETPADMQGLKMRTPPIDSIIKTIEAIGGNPVSVPYAELYMALKTGVADGQENPFTNMVDKKLYEVQKYLTIVNYQFHPSPLYTSLDWYNSLDSELQVTLEKCADKMMIYNDELNREGTEDSLAVLQKEMEVNYLTDEQRQMFIDASQSVYDYYIEQGFFSQAEIDEIREAASN</sequence>
<comment type="caution">
    <text evidence="6">The sequence shown here is derived from an EMBL/GenBank/DDBJ whole genome shotgun (WGS) entry which is preliminary data.</text>
</comment>
<evidence type="ECO:0000256" key="3">
    <source>
        <dbReference type="ARBA" id="ARBA00022448"/>
    </source>
</evidence>
<dbReference type="EMBL" id="CAUI01000023">
    <property type="protein sequence ID" value="CCU81005.1"/>
    <property type="molecule type" value="Genomic_DNA"/>
</dbReference>
<dbReference type="Gene3D" id="3.40.190.170">
    <property type="entry name" value="Bacterial extracellular solute-binding protein, family 7"/>
    <property type="match status" value="1"/>
</dbReference>
<dbReference type="Proteomes" id="UP000012063">
    <property type="component" value="Unassembled WGS sequence"/>
</dbReference>
<dbReference type="STRING" id="1293054.HSACCH_02502"/>
<comment type="similarity">
    <text evidence="2">Belongs to the bacterial solute-binding protein 7 family.</text>
</comment>
<feature type="chain" id="PRO_5004065863" evidence="5">
    <location>
        <begin position="27"/>
        <end position="332"/>
    </location>
</feature>
<evidence type="ECO:0000313" key="7">
    <source>
        <dbReference type="Proteomes" id="UP000012063"/>
    </source>
</evidence>
<evidence type="ECO:0000256" key="1">
    <source>
        <dbReference type="ARBA" id="ARBA00004196"/>
    </source>
</evidence>
<dbReference type="AlphaFoldDB" id="M5E4S2"/>
<evidence type="ECO:0000313" key="6">
    <source>
        <dbReference type="EMBL" id="CCU81005.1"/>
    </source>
</evidence>
<keyword evidence="3" id="KW-0813">Transport</keyword>
<dbReference type="RefSeq" id="WP_005490328.1">
    <property type="nucleotide sequence ID" value="NZ_CAUI01000023.1"/>
</dbReference>
<dbReference type="PANTHER" id="PTHR33376:SF4">
    <property type="entry name" value="SIALIC ACID-BINDING PERIPLASMIC PROTEIN SIAP"/>
    <property type="match status" value="1"/>
</dbReference>
<dbReference type="eggNOG" id="COG1638">
    <property type="taxonomic scope" value="Bacteria"/>
</dbReference>
<dbReference type="InParanoid" id="M5E4S2"/>
<gene>
    <name evidence="6" type="ORF">HSACCH_02502</name>
</gene>
<dbReference type="InterPro" id="IPR018389">
    <property type="entry name" value="DctP_fam"/>
</dbReference>
<evidence type="ECO:0000256" key="2">
    <source>
        <dbReference type="ARBA" id="ARBA00009023"/>
    </source>
</evidence>
<evidence type="ECO:0000256" key="4">
    <source>
        <dbReference type="ARBA" id="ARBA00022729"/>
    </source>
</evidence>
<name>M5E4S2_9FIRM</name>
<protein>
    <submittedName>
        <fullName evidence="6">TRAP-type C4-dicarboxylate transport system,periplasmic component</fullName>
    </submittedName>
</protein>
<dbReference type="InterPro" id="IPR004682">
    <property type="entry name" value="TRAP_DctP"/>
</dbReference>
<dbReference type="GO" id="GO:0055085">
    <property type="term" value="P:transmembrane transport"/>
    <property type="evidence" value="ECO:0007669"/>
    <property type="project" value="InterPro"/>
</dbReference>
<dbReference type="CDD" id="cd13603">
    <property type="entry name" value="PBP2_TRAP_Siap_TeaA_like"/>
    <property type="match status" value="1"/>
</dbReference>
<dbReference type="Pfam" id="PF03480">
    <property type="entry name" value="DctP"/>
    <property type="match status" value="1"/>
</dbReference>
<proteinExistence type="inferred from homology"/>
<comment type="subcellular location">
    <subcellularLocation>
        <location evidence="1">Cell envelope</location>
    </subcellularLocation>
</comment>
<dbReference type="InterPro" id="IPR038404">
    <property type="entry name" value="TRAP_DctP_sf"/>
</dbReference>